<dbReference type="EMBL" id="JAAXOX010000016">
    <property type="protein sequence ID" value="NKY24493.1"/>
    <property type="molecule type" value="Genomic_DNA"/>
</dbReference>
<feature type="transmembrane region" description="Helical" evidence="5">
    <location>
        <begin position="155"/>
        <end position="175"/>
    </location>
</feature>
<keyword evidence="2 5" id="KW-0812">Transmembrane</keyword>
<evidence type="ECO:0000256" key="3">
    <source>
        <dbReference type="ARBA" id="ARBA00022989"/>
    </source>
</evidence>
<proteinExistence type="predicted"/>
<evidence type="ECO:0000256" key="4">
    <source>
        <dbReference type="ARBA" id="ARBA00023136"/>
    </source>
</evidence>
<gene>
    <name evidence="7" type="ORF">HGA03_17680</name>
</gene>
<feature type="transmembrane region" description="Helical" evidence="5">
    <location>
        <begin position="21"/>
        <end position="40"/>
    </location>
</feature>
<evidence type="ECO:0000256" key="2">
    <source>
        <dbReference type="ARBA" id="ARBA00022692"/>
    </source>
</evidence>
<keyword evidence="4 5" id="KW-0472">Membrane</keyword>
<feature type="domain" description="ABC-2 type transporter transmembrane" evidence="6">
    <location>
        <begin position="51"/>
        <end position="223"/>
    </location>
</feature>
<feature type="transmembrane region" description="Helical" evidence="5">
    <location>
        <begin position="202"/>
        <end position="224"/>
    </location>
</feature>
<dbReference type="GO" id="GO:0016020">
    <property type="term" value="C:membrane"/>
    <property type="evidence" value="ECO:0007669"/>
    <property type="project" value="UniProtKB-SubCell"/>
</dbReference>
<dbReference type="AlphaFoldDB" id="A0A7X6KYH9"/>
<accession>A0A7X6KYH9</accession>
<evidence type="ECO:0000256" key="5">
    <source>
        <dbReference type="SAM" id="Phobius"/>
    </source>
</evidence>
<keyword evidence="8" id="KW-1185">Reference proteome</keyword>
<feature type="transmembrane region" description="Helical" evidence="5">
    <location>
        <begin position="125"/>
        <end position="148"/>
    </location>
</feature>
<reference evidence="7 8" key="1">
    <citation type="submission" date="2020-04" db="EMBL/GenBank/DDBJ databases">
        <title>MicrobeNet Type strains.</title>
        <authorList>
            <person name="Nicholson A.C."/>
        </authorList>
    </citation>
    <scope>NUCLEOTIDE SEQUENCE [LARGE SCALE GENOMIC DNA]</scope>
    <source>
        <strain evidence="7 8">ATCC BAA-788</strain>
    </source>
</reference>
<protein>
    <submittedName>
        <fullName evidence="7">ABC transporter permease</fullName>
    </submittedName>
</protein>
<dbReference type="GO" id="GO:0140359">
    <property type="term" value="F:ABC-type transporter activity"/>
    <property type="evidence" value="ECO:0007669"/>
    <property type="project" value="InterPro"/>
</dbReference>
<comment type="caution">
    <text evidence="7">The sequence shown here is derived from an EMBL/GenBank/DDBJ whole genome shotgun (WGS) entry which is preliminary data.</text>
</comment>
<name>A0A7X6KYH9_9CELL</name>
<feature type="transmembrane region" description="Helical" evidence="5">
    <location>
        <begin position="94"/>
        <end position="119"/>
    </location>
</feature>
<dbReference type="Pfam" id="PF12698">
    <property type="entry name" value="ABC2_membrane_3"/>
    <property type="match status" value="1"/>
</dbReference>
<feature type="transmembrane region" description="Helical" evidence="5">
    <location>
        <begin position="52"/>
        <end position="73"/>
    </location>
</feature>
<comment type="subcellular location">
    <subcellularLocation>
        <location evidence="1">Membrane</location>
        <topology evidence="1">Multi-pass membrane protein</topology>
    </subcellularLocation>
</comment>
<evidence type="ECO:0000256" key="1">
    <source>
        <dbReference type="ARBA" id="ARBA00004141"/>
    </source>
</evidence>
<dbReference type="InterPro" id="IPR013525">
    <property type="entry name" value="ABC2_TM"/>
</dbReference>
<dbReference type="RefSeq" id="WP_168631617.1">
    <property type="nucleotide sequence ID" value="NZ_BONL01000048.1"/>
</dbReference>
<evidence type="ECO:0000259" key="6">
    <source>
        <dbReference type="Pfam" id="PF12698"/>
    </source>
</evidence>
<dbReference type="Proteomes" id="UP000581206">
    <property type="component" value="Unassembled WGS sequence"/>
</dbReference>
<evidence type="ECO:0000313" key="8">
    <source>
        <dbReference type="Proteomes" id="UP000581206"/>
    </source>
</evidence>
<sequence>MRSARAIVIKQGLDMLKNWTVLIQFVIYPVIAFIFTLLVARKNDEIPDTMFVTMFAVIFASMTIIIAITSVIAEDRENGSIRFLAMAGVKPHEYLVGTGGVVVAVSAVVVAVFAVMGGFTGAGTITFFGCVMLGVIASTLLGAILGMLARNQQSAVALGMPVAMVLGFGPMLATFDSTVERVFTVFYTQQVSLVANDVSAGLLRPLLVIAANLAVLAALFAVVYRRRGLR</sequence>
<keyword evidence="3 5" id="KW-1133">Transmembrane helix</keyword>
<evidence type="ECO:0000313" key="7">
    <source>
        <dbReference type="EMBL" id="NKY24493.1"/>
    </source>
</evidence>
<organism evidence="7 8">
    <name type="scientific">Cellulomonas denverensis</name>
    <dbReference type="NCBI Taxonomy" id="264297"/>
    <lineage>
        <taxon>Bacteria</taxon>
        <taxon>Bacillati</taxon>
        <taxon>Actinomycetota</taxon>
        <taxon>Actinomycetes</taxon>
        <taxon>Micrococcales</taxon>
        <taxon>Cellulomonadaceae</taxon>
        <taxon>Cellulomonas</taxon>
    </lineage>
</organism>